<feature type="domain" description="NAD(P)-binding" evidence="18">
    <location>
        <begin position="49"/>
        <end position="342"/>
    </location>
</feature>
<comment type="pathway">
    <text evidence="4">Nucleotide-sugar biosynthesis; UDP-alpha-D-xylose biosynthesis; UDP-alpha-D-xylose from UDP-alpha-D-glucuronate: step 1/1.</text>
</comment>
<feature type="chain" id="PRO_5041381349" description="UDP-glucuronate decarboxylase" evidence="17">
    <location>
        <begin position="16"/>
        <end position="388"/>
    </location>
</feature>
<keyword evidence="20" id="KW-1185">Reference proteome</keyword>
<dbReference type="Proteomes" id="UP001178507">
    <property type="component" value="Unassembled WGS sequence"/>
</dbReference>
<dbReference type="PANTHER" id="PTHR43078">
    <property type="entry name" value="UDP-GLUCURONIC ACID DECARBOXYLASE-RELATED"/>
    <property type="match status" value="1"/>
</dbReference>
<comment type="similarity">
    <text evidence="5">Belongs to the NAD(P)-dependent epimerase/dehydratase family. UDP-glucuronic acid decarboxylase subfamily.</text>
</comment>
<evidence type="ECO:0000256" key="2">
    <source>
        <dbReference type="ARBA" id="ARBA00004447"/>
    </source>
</evidence>
<dbReference type="GO" id="GO:0070403">
    <property type="term" value="F:NAD+ binding"/>
    <property type="evidence" value="ECO:0007669"/>
    <property type="project" value="InterPro"/>
</dbReference>
<dbReference type="GO" id="GO:0042732">
    <property type="term" value="P:D-xylose metabolic process"/>
    <property type="evidence" value="ECO:0007669"/>
    <property type="project" value="InterPro"/>
</dbReference>
<evidence type="ECO:0000313" key="19">
    <source>
        <dbReference type="EMBL" id="CAJ1375628.1"/>
    </source>
</evidence>
<evidence type="ECO:0000256" key="14">
    <source>
        <dbReference type="ARBA" id="ARBA00023136"/>
    </source>
</evidence>
<evidence type="ECO:0000256" key="12">
    <source>
        <dbReference type="ARBA" id="ARBA00023027"/>
    </source>
</evidence>
<dbReference type="Pfam" id="PF16363">
    <property type="entry name" value="GDP_Man_Dehyd"/>
    <property type="match status" value="1"/>
</dbReference>
<keyword evidence="10" id="KW-0735">Signal-anchor</keyword>
<sequence>MSLWSRFVRLGPVAAVPLALAVQRSKDAKRYPAGCRQEPEKPPQFKRVLVTGGAGFLGSHICRRLLAEGHEVMCMDNFFTSTRSGIADLMGHPRFEFIRHDVTEPFFCECDMIYNMACPASPVHYQWNPIKTTKVSVLGTIHMMGLAKRVKARILQASTSEIYGDPEVTPQAEEYWGHVNTIGVRSCYDEGKRVAETLAFDYLRSNNVDIRVARIFNTYGPGMHPYDGRVVSNFILQALHDEDITIYGDGSQTRSFGFVDDTVDGLIRLMNQEKTIGPVNIGNPNEFTVKELAEMIVELTGSKSKIIYLPLPGDDPKQRRPNIRRAKELLDWEPKVQLREGLLKTIEYFKALDLRKYGKPTAHDAHRTTLNEEQKIKRKLSYALIPPE</sequence>
<keyword evidence="14" id="KW-0472">Membrane</keyword>
<evidence type="ECO:0000256" key="4">
    <source>
        <dbReference type="ARBA" id="ARBA00005100"/>
    </source>
</evidence>
<keyword evidence="15" id="KW-0456">Lyase</keyword>
<evidence type="ECO:0000256" key="11">
    <source>
        <dbReference type="ARBA" id="ARBA00022989"/>
    </source>
</evidence>
<keyword evidence="9" id="KW-0210">Decarboxylase</keyword>
<evidence type="ECO:0000256" key="17">
    <source>
        <dbReference type="SAM" id="SignalP"/>
    </source>
</evidence>
<keyword evidence="7" id="KW-0963">Cytoplasm</keyword>
<name>A0AA36MPV1_9DINO</name>
<dbReference type="Gene3D" id="3.40.50.720">
    <property type="entry name" value="NAD(P)-binding Rossmann-like Domain"/>
    <property type="match status" value="1"/>
</dbReference>
<proteinExistence type="inferred from homology"/>
<keyword evidence="8" id="KW-0812">Transmembrane</keyword>
<dbReference type="InterPro" id="IPR036291">
    <property type="entry name" value="NAD(P)-bd_dom_sf"/>
</dbReference>
<dbReference type="EC" id="4.1.1.35" evidence="6"/>
<dbReference type="InterPro" id="IPR016040">
    <property type="entry name" value="NAD(P)-bd_dom"/>
</dbReference>
<dbReference type="AlphaFoldDB" id="A0AA36MPV1"/>
<keyword evidence="17" id="KW-0732">Signal</keyword>
<comment type="catalytic activity">
    <reaction evidence="16">
        <text>UDP-alpha-D-glucuronate + H(+) = UDP-alpha-D-xylose + CO2</text>
        <dbReference type="Rhea" id="RHEA:23916"/>
        <dbReference type="ChEBI" id="CHEBI:15378"/>
        <dbReference type="ChEBI" id="CHEBI:16526"/>
        <dbReference type="ChEBI" id="CHEBI:57632"/>
        <dbReference type="ChEBI" id="CHEBI:58052"/>
        <dbReference type="EC" id="4.1.1.35"/>
    </reaction>
</comment>
<dbReference type="CDD" id="cd05230">
    <property type="entry name" value="UGD_SDR_e"/>
    <property type="match status" value="1"/>
</dbReference>
<evidence type="ECO:0000256" key="16">
    <source>
        <dbReference type="ARBA" id="ARBA00051601"/>
    </source>
</evidence>
<evidence type="ECO:0000256" key="10">
    <source>
        <dbReference type="ARBA" id="ARBA00022968"/>
    </source>
</evidence>
<evidence type="ECO:0000256" key="9">
    <source>
        <dbReference type="ARBA" id="ARBA00022793"/>
    </source>
</evidence>
<comment type="subcellular location">
    <subcellularLocation>
        <location evidence="3">Cytoplasm</location>
    </subcellularLocation>
    <subcellularLocation>
        <location evidence="2">Golgi apparatus</location>
        <location evidence="2">Golgi stack membrane</location>
        <topology evidence="2">Single-pass type II membrane protein</topology>
    </subcellularLocation>
</comment>
<evidence type="ECO:0000256" key="5">
    <source>
        <dbReference type="ARBA" id="ARBA00007505"/>
    </source>
</evidence>
<keyword evidence="13" id="KW-0333">Golgi apparatus</keyword>
<gene>
    <name evidence="19" type="ORF">EVOR1521_LOCUS4858</name>
</gene>
<accession>A0AA36MPV1</accession>
<dbReference type="GO" id="GO:0048040">
    <property type="term" value="F:UDP-glucuronate decarboxylase activity"/>
    <property type="evidence" value="ECO:0007669"/>
    <property type="project" value="UniProtKB-EC"/>
</dbReference>
<dbReference type="FunFam" id="3.40.50.720:FF:000150">
    <property type="entry name" value="UDP-glucuronic acid decarboxylase 6"/>
    <property type="match status" value="1"/>
</dbReference>
<evidence type="ECO:0000256" key="15">
    <source>
        <dbReference type="ARBA" id="ARBA00023239"/>
    </source>
</evidence>
<dbReference type="PANTHER" id="PTHR43078:SF6">
    <property type="entry name" value="UDP-GLUCURONIC ACID DECARBOXYLASE 1"/>
    <property type="match status" value="1"/>
</dbReference>
<evidence type="ECO:0000256" key="1">
    <source>
        <dbReference type="ARBA" id="ARBA00001911"/>
    </source>
</evidence>
<evidence type="ECO:0000313" key="20">
    <source>
        <dbReference type="Proteomes" id="UP001178507"/>
    </source>
</evidence>
<evidence type="ECO:0000259" key="18">
    <source>
        <dbReference type="Pfam" id="PF16363"/>
    </source>
</evidence>
<comment type="cofactor">
    <cofactor evidence="1">
        <name>NAD(+)</name>
        <dbReference type="ChEBI" id="CHEBI:57540"/>
    </cofactor>
</comment>
<feature type="signal peptide" evidence="17">
    <location>
        <begin position="1"/>
        <end position="15"/>
    </location>
</feature>
<dbReference type="InterPro" id="IPR044516">
    <property type="entry name" value="UXS-like"/>
</dbReference>
<evidence type="ECO:0000256" key="6">
    <source>
        <dbReference type="ARBA" id="ARBA00012290"/>
    </source>
</evidence>
<keyword evidence="11" id="KW-1133">Transmembrane helix</keyword>
<keyword evidence="12" id="KW-0520">NAD</keyword>
<dbReference type="EMBL" id="CAUJNA010000334">
    <property type="protein sequence ID" value="CAJ1375628.1"/>
    <property type="molecule type" value="Genomic_DNA"/>
</dbReference>
<comment type="caution">
    <text evidence="19">The sequence shown here is derived from an EMBL/GenBank/DDBJ whole genome shotgun (WGS) entry which is preliminary data.</text>
</comment>
<dbReference type="SUPFAM" id="SSF51735">
    <property type="entry name" value="NAD(P)-binding Rossmann-fold domains"/>
    <property type="match status" value="1"/>
</dbReference>
<evidence type="ECO:0000256" key="7">
    <source>
        <dbReference type="ARBA" id="ARBA00022490"/>
    </source>
</evidence>
<dbReference type="GO" id="GO:0032580">
    <property type="term" value="C:Golgi cisterna membrane"/>
    <property type="evidence" value="ECO:0007669"/>
    <property type="project" value="UniProtKB-SubCell"/>
</dbReference>
<organism evidence="19 20">
    <name type="scientific">Effrenium voratum</name>
    <dbReference type="NCBI Taxonomy" id="2562239"/>
    <lineage>
        <taxon>Eukaryota</taxon>
        <taxon>Sar</taxon>
        <taxon>Alveolata</taxon>
        <taxon>Dinophyceae</taxon>
        <taxon>Suessiales</taxon>
        <taxon>Symbiodiniaceae</taxon>
        <taxon>Effrenium</taxon>
    </lineage>
</organism>
<evidence type="ECO:0000256" key="8">
    <source>
        <dbReference type="ARBA" id="ARBA00022692"/>
    </source>
</evidence>
<evidence type="ECO:0000256" key="13">
    <source>
        <dbReference type="ARBA" id="ARBA00023034"/>
    </source>
</evidence>
<protein>
    <recommendedName>
        <fullName evidence="6">UDP-glucuronate decarboxylase</fullName>
        <ecNumber evidence="6">4.1.1.35</ecNumber>
    </recommendedName>
</protein>
<evidence type="ECO:0000256" key="3">
    <source>
        <dbReference type="ARBA" id="ARBA00004496"/>
    </source>
</evidence>
<reference evidence="19" key="1">
    <citation type="submission" date="2023-08" db="EMBL/GenBank/DDBJ databases">
        <authorList>
            <person name="Chen Y."/>
            <person name="Shah S."/>
            <person name="Dougan E. K."/>
            <person name="Thang M."/>
            <person name="Chan C."/>
        </authorList>
    </citation>
    <scope>NUCLEOTIDE SEQUENCE</scope>
</reference>